<name>A0A511VBJ7_9BACL</name>
<evidence type="ECO:0000259" key="5">
    <source>
        <dbReference type="PROSITE" id="PS50931"/>
    </source>
</evidence>
<dbReference type="GO" id="GO:0032993">
    <property type="term" value="C:protein-DNA complex"/>
    <property type="evidence" value="ECO:0007669"/>
    <property type="project" value="TreeGrafter"/>
</dbReference>
<dbReference type="Gene3D" id="1.10.10.10">
    <property type="entry name" value="Winged helix-like DNA-binding domain superfamily/Winged helix DNA-binding domain"/>
    <property type="match status" value="1"/>
</dbReference>
<evidence type="ECO:0000256" key="2">
    <source>
        <dbReference type="ARBA" id="ARBA00023015"/>
    </source>
</evidence>
<accession>A0A511VBJ7</accession>
<sequence>MLHLQQLKYFVTIVEQGSLNKAAAALYISQPALTRQLTNLERSFDTQLLIRTPAGIKLTEAGRYLYGKAYTLLEQVRNLEKEMDRYKSIPTKTIRIGALPSLAAHYAPEAIERAQQNGEYSTEILVRDTTRELIGLLEEERIDIALVQDAPSHPHLQQRILFIDPYFLVLPVDHPLAASAAVSFFDAANEKWVLHQDPCDIRTSFRSYCIRCGIEPAPALELGFNESLLPFVARGSGLSIIPGISAASLHHPGLAVRPFLESNFFRTITVIFHSSMHETVRTLFL</sequence>
<dbReference type="InterPro" id="IPR000847">
    <property type="entry name" value="LysR_HTH_N"/>
</dbReference>
<dbReference type="RefSeq" id="WP_146811941.1">
    <property type="nucleotide sequence ID" value="NZ_BJXX01000176.1"/>
</dbReference>
<dbReference type="InterPro" id="IPR036388">
    <property type="entry name" value="WH-like_DNA-bd_sf"/>
</dbReference>
<dbReference type="EMBL" id="BJXX01000176">
    <property type="protein sequence ID" value="GEN36300.1"/>
    <property type="molecule type" value="Genomic_DNA"/>
</dbReference>
<keyword evidence="7" id="KW-1185">Reference proteome</keyword>
<evidence type="ECO:0000256" key="1">
    <source>
        <dbReference type="ARBA" id="ARBA00009437"/>
    </source>
</evidence>
<dbReference type="AlphaFoldDB" id="A0A511VBJ7"/>
<keyword evidence="4" id="KW-0804">Transcription</keyword>
<feature type="domain" description="HTH lysR-type" evidence="5">
    <location>
        <begin position="1"/>
        <end position="59"/>
    </location>
</feature>
<evidence type="ECO:0000313" key="6">
    <source>
        <dbReference type="EMBL" id="GEN36300.1"/>
    </source>
</evidence>
<dbReference type="PROSITE" id="PS50931">
    <property type="entry name" value="HTH_LYSR"/>
    <property type="match status" value="1"/>
</dbReference>
<dbReference type="InterPro" id="IPR036390">
    <property type="entry name" value="WH_DNA-bd_sf"/>
</dbReference>
<evidence type="ECO:0000256" key="4">
    <source>
        <dbReference type="ARBA" id="ARBA00023163"/>
    </source>
</evidence>
<dbReference type="GO" id="GO:0003677">
    <property type="term" value="F:DNA binding"/>
    <property type="evidence" value="ECO:0007669"/>
    <property type="project" value="UniProtKB-KW"/>
</dbReference>
<dbReference type="OrthoDB" id="9803735at2"/>
<dbReference type="PANTHER" id="PTHR30346">
    <property type="entry name" value="TRANSCRIPTIONAL DUAL REGULATOR HCAR-RELATED"/>
    <property type="match status" value="1"/>
</dbReference>
<protein>
    <submittedName>
        <fullName evidence="6">LysR family transcriptional regulator</fullName>
    </submittedName>
</protein>
<reference evidence="6 7" key="1">
    <citation type="submission" date="2019-07" db="EMBL/GenBank/DDBJ databases">
        <title>Whole genome shotgun sequence of Aneurinibacillus danicus NBRC 102444.</title>
        <authorList>
            <person name="Hosoyama A."/>
            <person name="Uohara A."/>
            <person name="Ohji S."/>
            <person name="Ichikawa N."/>
        </authorList>
    </citation>
    <scope>NUCLEOTIDE SEQUENCE [LARGE SCALE GENOMIC DNA]</scope>
    <source>
        <strain evidence="6 7">NBRC 102444</strain>
    </source>
</reference>
<dbReference type="PANTHER" id="PTHR30346:SF28">
    <property type="entry name" value="HTH-TYPE TRANSCRIPTIONAL REGULATOR CYNR"/>
    <property type="match status" value="1"/>
</dbReference>
<dbReference type="CDD" id="cd05466">
    <property type="entry name" value="PBP2_LTTR_substrate"/>
    <property type="match status" value="1"/>
</dbReference>
<comment type="similarity">
    <text evidence="1">Belongs to the LysR transcriptional regulatory family.</text>
</comment>
<dbReference type="Gene3D" id="3.40.190.10">
    <property type="entry name" value="Periplasmic binding protein-like II"/>
    <property type="match status" value="2"/>
</dbReference>
<keyword evidence="3" id="KW-0238">DNA-binding</keyword>
<dbReference type="GO" id="GO:0003700">
    <property type="term" value="F:DNA-binding transcription factor activity"/>
    <property type="evidence" value="ECO:0007669"/>
    <property type="project" value="InterPro"/>
</dbReference>
<evidence type="ECO:0000313" key="7">
    <source>
        <dbReference type="Proteomes" id="UP000321157"/>
    </source>
</evidence>
<dbReference type="SUPFAM" id="SSF53850">
    <property type="entry name" value="Periplasmic binding protein-like II"/>
    <property type="match status" value="1"/>
</dbReference>
<dbReference type="Pfam" id="PF03466">
    <property type="entry name" value="LysR_substrate"/>
    <property type="match status" value="1"/>
</dbReference>
<organism evidence="6 7">
    <name type="scientific">Aneurinibacillus danicus</name>
    <dbReference type="NCBI Taxonomy" id="267746"/>
    <lineage>
        <taxon>Bacteria</taxon>
        <taxon>Bacillati</taxon>
        <taxon>Bacillota</taxon>
        <taxon>Bacilli</taxon>
        <taxon>Bacillales</taxon>
        <taxon>Paenibacillaceae</taxon>
        <taxon>Aneurinibacillus group</taxon>
        <taxon>Aneurinibacillus</taxon>
    </lineage>
</organism>
<proteinExistence type="inferred from homology"/>
<dbReference type="PRINTS" id="PR00039">
    <property type="entry name" value="HTHLYSR"/>
</dbReference>
<comment type="caution">
    <text evidence="6">The sequence shown here is derived from an EMBL/GenBank/DDBJ whole genome shotgun (WGS) entry which is preliminary data.</text>
</comment>
<dbReference type="FunFam" id="1.10.10.10:FF:000001">
    <property type="entry name" value="LysR family transcriptional regulator"/>
    <property type="match status" value="1"/>
</dbReference>
<dbReference type="Pfam" id="PF00126">
    <property type="entry name" value="HTH_1"/>
    <property type="match status" value="1"/>
</dbReference>
<dbReference type="InterPro" id="IPR005119">
    <property type="entry name" value="LysR_subst-bd"/>
</dbReference>
<gene>
    <name evidence="6" type="ORF">ADA01nite_37600</name>
</gene>
<keyword evidence="2" id="KW-0805">Transcription regulation</keyword>
<dbReference type="SUPFAM" id="SSF46785">
    <property type="entry name" value="Winged helix' DNA-binding domain"/>
    <property type="match status" value="1"/>
</dbReference>
<evidence type="ECO:0000256" key="3">
    <source>
        <dbReference type="ARBA" id="ARBA00023125"/>
    </source>
</evidence>
<dbReference type="Proteomes" id="UP000321157">
    <property type="component" value="Unassembled WGS sequence"/>
</dbReference>